<keyword evidence="3" id="KW-1185">Reference proteome</keyword>
<dbReference type="RefSeq" id="WP_062707073.1">
    <property type="nucleotide sequence ID" value="NZ_CAWRCI010000009.1"/>
</dbReference>
<keyword evidence="1" id="KW-0472">Membrane</keyword>
<gene>
    <name evidence="2" type="ORF">GMA8713_01330</name>
</gene>
<dbReference type="EMBL" id="FIZY01000009">
    <property type="protein sequence ID" value="CZF80336.1"/>
    <property type="molecule type" value="Genomic_DNA"/>
</dbReference>
<keyword evidence="1" id="KW-1133">Transmembrane helix</keyword>
<dbReference type="PANTHER" id="PTHR39555:SF1">
    <property type="entry name" value="TYPE IV PILUS INNER MEMBRANE COMPONENT PILO"/>
    <property type="match status" value="1"/>
</dbReference>
<dbReference type="GO" id="GO:0043107">
    <property type="term" value="P:type IV pilus-dependent motility"/>
    <property type="evidence" value="ECO:0007669"/>
    <property type="project" value="InterPro"/>
</dbReference>
<dbReference type="GO" id="GO:0043683">
    <property type="term" value="P:type IV pilus assembly"/>
    <property type="evidence" value="ECO:0007669"/>
    <property type="project" value="InterPro"/>
</dbReference>
<dbReference type="InterPro" id="IPR014717">
    <property type="entry name" value="Transl_elong_EF1B/ribsomal_bS6"/>
</dbReference>
<reference evidence="3" key="1">
    <citation type="submission" date="2016-02" db="EMBL/GenBank/DDBJ databases">
        <authorList>
            <person name="Rodrigo-Torres Lidia"/>
            <person name="Arahal R.David."/>
        </authorList>
    </citation>
    <scope>NUCLEOTIDE SEQUENCE [LARGE SCALE GENOMIC DNA]</scope>
    <source>
        <strain evidence="3">CECT 8713</strain>
    </source>
</reference>
<evidence type="ECO:0000256" key="1">
    <source>
        <dbReference type="SAM" id="Phobius"/>
    </source>
</evidence>
<dbReference type="OrthoDB" id="9802133at2"/>
<name>A0A128F262_9GAMM</name>
<evidence type="ECO:0000313" key="2">
    <source>
        <dbReference type="EMBL" id="CZF80336.1"/>
    </source>
</evidence>
<accession>A0A128F262</accession>
<dbReference type="InterPro" id="IPR007445">
    <property type="entry name" value="PilO"/>
</dbReference>
<evidence type="ECO:0000313" key="3">
    <source>
        <dbReference type="Proteomes" id="UP000073601"/>
    </source>
</evidence>
<dbReference type="Gene3D" id="3.30.70.60">
    <property type="match status" value="1"/>
</dbReference>
<proteinExistence type="predicted"/>
<feature type="transmembrane region" description="Helical" evidence="1">
    <location>
        <begin position="23"/>
        <end position="42"/>
    </location>
</feature>
<sequence length="197" mass="22579">MAADWRDWEIDEIPEWPATAQNVLLGILAIIVLAAAIFFAVLPAQQEVELAKQDETLLRTQFRMKAEQVAALPNVDVQVEELQRFYRHLTKQLPAEDELALLLAGINDTGLQYNLNFEKLNWNKGQRVGWLYQVPLDIELTGEYSDMGQFSAALARLPRIVALQDFSLSREKDKSDQLRFSVGAHTYRYEKQEEVSQ</sequence>
<organism evidence="2 3">
    <name type="scientific">Grimontia marina</name>
    <dbReference type="NCBI Taxonomy" id="646534"/>
    <lineage>
        <taxon>Bacteria</taxon>
        <taxon>Pseudomonadati</taxon>
        <taxon>Pseudomonadota</taxon>
        <taxon>Gammaproteobacteria</taxon>
        <taxon>Vibrionales</taxon>
        <taxon>Vibrionaceae</taxon>
        <taxon>Grimontia</taxon>
    </lineage>
</organism>
<dbReference type="Proteomes" id="UP000073601">
    <property type="component" value="Unassembled WGS sequence"/>
</dbReference>
<protein>
    <submittedName>
        <fullName evidence="2">Pilus assembly protein, PilO</fullName>
    </submittedName>
</protein>
<dbReference type="PIRSF" id="PIRSF016482">
    <property type="entry name" value="PilO"/>
    <property type="match status" value="1"/>
</dbReference>
<dbReference type="Pfam" id="PF04350">
    <property type="entry name" value="PilO"/>
    <property type="match status" value="1"/>
</dbReference>
<dbReference type="PANTHER" id="PTHR39555">
    <property type="entry name" value="FIMBRIAL ASSEMBLY PROTEIN PILO-LIKE PROTEIN-RELATED"/>
    <property type="match status" value="1"/>
</dbReference>
<keyword evidence="1" id="KW-0812">Transmembrane</keyword>
<dbReference type="AlphaFoldDB" id="A0A128F262"/>